<keyword evidence="9" id="KW-0539">Nucleus</keyword>
<dbReference type="InterPro" id="IPR039755">
    <property type="entry name" value="TBC1D23"/>
</dbReference>
<evidence type="ECO:0000256" key="9">
    <source>
        <dbReference type="ARBA" id="ARBA00023242"/>
    </source>
</evidence>
<dbReference type="GO" id="GO:0005634">
    <property type="term" value="C:nucleus"/>
    <property type="evidence" value="ECO:0007669"/>
    <property type="project" value="UniProtKB-SubCell"/>
</dbReference>
<evidence type="ECO:0000313" key="15">
    <source>
        <dbReference type="Proteomes" id="UP000663828"/>
    </source>
</evidence>
<dbReference type="SMART" id="SM00443">
    <property type="entry name" value="G_patch"/>
    <property type="match status" value="1"/>
</dbReference>
<dbReference type="InterPro" id="IPR001763">
    <property type="entry name" value="Rhodanese-like_dom"/>
</dbReference>
<dbReference type="EMBL" id="CAJNOR010000019">
    <property type="protein sequence ID" value="CAF0756180.1"/>
    <property type="molecule type" value="Genomic_DNA"/>
</dbReference>
<keyword evidence="15" id="KW-1185">Reference proteome</keyword>
<feature type="domain" description="Rhodanese" evidence="13">
    <location>
        <begin position="798"/>
        <end position="910"/>
    </location>
</feature>
<dbReference type="InterPro" id="IPR003954">
    <property type="entry name" value="RRM_euk-type"/>
</dbReference>
<feature type="region of interest" description="Disordered" evidence="10">
    <location>
        <begin position="66"/>
        <end position="108"/>
    </location>
</feature>
<dbReference type="CDD" id="cd20788">
    <property type="entry name" value="TBC1D23_C-like"/>
    <property type="match status" value="1"/>
</dbReference>
<evidence type="ECO:0000259" key="12">
    <source>
        <dbReference type="PROSITE" id="PS50174"/>
    </source>
</evidence>
<dbReference type="AlphaFoldDB" id="A0A813PK45"/>
<evidence type="ECO:0000256" key="6">
    <source>
        <dbReference type="ARBA" id="ARBA00022884"/>
    </source>
</evidence>
<dbReference type="PROSITE" id="PS50086">
    <property type="entry name" value="TBC_RABGAP"/>
    <property type="match status" value="1"/>
</dbReference>
<dbReference type="Gene3D" id="1.10.472.80">
    <property type="entry name" value="Ypt/Rab-GAP domain of gyp1p, domain 3"/>
    <property type="match status" value="1"/>
</dbReference>
<evidence type="ECO:0000256" key="5">
    <source>
        <dbReference type="ARBA" id="ARBA00022664"/>
    </source>
</evidence>
<keyword evidence="6" id="KW-0694">RNA-binding</keyword>
<proteinExistence type="predicted"/>
<gene>
    <name evidence="14" type="ORF">XAT740_LOCUS690</name>
</gene>
<dbReference type="Pfam" id="PF01585">
    <property type="entry name" value="G-patch"/>
    <property type="match status" value="1"/>
</dbReference>
<evidence type="ECO:0000256" key="3">
    <source>
        <dbReference type="ARBA" id="ARBA00014207"/>
    </source>
</evidence>
<dbReference type="InterPro" id="IPR035969">
    <property type="entry name" value="Rab-GAP_TBC_sf"/>
</dbReference>
<feature type="compositionally biased region" description="Basic and acidic residues" evidence="10">
    <location>
        <begin position="128"/>
        <end position="167"/>
    </location>
</feature>
<feature type="domain" description="Rab-GAP TBC" evidence="11">
    <location>
        <begin position="505"/>
        <end position="687"/>
    </location>
</feature>
<protein>
    <recommendedName>
        <fullName evidence="3">TBC1 domain family member 23</fullName>
    </recommendedName>
</protein>
<evidence type="ECO:0000256" key="8">
    <source>
        <dbReference type="ARBA" id="ARBA00023187"/>
    </source>
</evidence>
<dbReference type="GO" id="GO:0005829">
    <property type="term" value="C:cytosol"/>
    <property type="evidence" value="ECO:0007669"/>
    <property type="project" value="GOC"/>
</dbReference>
<evidence type="ECO:0000259" key="13">
    <source>
        <dbReference type="PROSITE" id="PS50206"/>
    </source>
</evidence>
<evidence type="ECO:0000256" key="1">
    <source>
        <dbReference type="ARBA" id="ARBA00004123"/>
    </source>
</evidence>
<dbReference type="PANTHER" id="PTHR13297">
    <property type="entry name" value="TBC1 DOMAIN FAMILY MEMBER 23-RELATED"/>
    <property type="match status" value="1"/>
</dbReference>
<evidence type="ECO:0000256" key="4">
    <source>
        <dbReference type="ARBA" id="ARBA00022473"/>
    </source>
</evidence>
<dbReference type="InterPro" id="IPR012677">
    <property type="entry name" value="Nucleotide-bd_a/b_plait_sf"/>
</dbReference>
<dbReference type="GO" id="GO:0006397">
    <property type="term" value="P:mRNA processing"/>
    <property type="evidence" value="ECO:0007669"/>
    <property type="project" value="UniProtKB-KW"/>
</dbReference>
<feature type="region of interest" description="Disordered" evidence="10">
    <location>
        <begin position="981"/>
        <end position="1000"/>
    </location>
</feature>
<name>A0A813PK45_ADIRI</name>
<dbReference type="InterPro" id="IPR045799">
    <property type="entry name" value="TBC1D23_C"/>
</dbReference>
<dbReference type="GO" id="GO:0005802">
    <property type="term" value="C:trans-Golgi network"/>
    <property type="evidence" value="ECO:0007669"/>
    <property type="project" value="TreeGrafter"/>
</dbReference>
<feature type="region of interest" description="Disordered" evidence="10">
    <location>
        <begin position="1"/>
        <end position="26"/>
    </location>
</feature>
<feature type="compositionally biased region" description="Basic and acidic residues" evidence="10">
    <location>
        <begin position="178"/>
        <end position="188"/>
    </location>
</feature>
<dbReference type="Gene3D" id="3.40.250.10">
    <property type="entry name" value="Rhodanese-like domain"/>
    <property type="match status" value="1"/>
</dbReference>
<dbReference type="Proteomes" id="UP000663828">
    <property type="component" value="Unassembled WGS sequence"/>
</dbReference>
<evidence type="ECO:0000259" key="11">
    <source>
        <dbReference type="PROSITE" id="PS50086"/>
    </source>
</evidence>
<evidence type="ECO:0000256" key="2">
    <source>
        <dbReference type="ARBA" id="ARBA00004601"/>
    </source>
</evidence>
<keyword evidence="7" id="KW-0333">Golgi apparatus</keyword>
<evidence type="ECO:0000256" key="10">
    <source>
        <dbReference type="SAM" id="MobiDB-lite"/>
    </source>
</evidence>
<dbReference type="Pfam" id="PF19430">
    <property type="entry name" value="TBC1D23_C"/>
    <property type="match status" value="1"/>
</dbReference>
<dbReference type="GO" id="GO:0008380">
    <property type="term" value="P:RNA splicing"/>
    <property type="evidence" value="ECO:0007669"/>
    <property type="project" value="UniProtKB-KW"/>
</dbReference>
<dbReference type="PROSITE" id="PS50174">
    <property type="entry name" value="G_PATCH"/>
    <property type="match status" value="1"/>
</dbReference>
<evidence type="ECO:0000256" key="7">
    <source>
        <dbReference type="ARBA" id="ARBA00023034"/>
    </source>
</evidence>
<sequence length="1177" mass="132930">MSLYDDIDISEPNKESGTKGSTGGWSESIKLLHGSIHAKKFHQQQQQLKKDAHKNVVAPVADLRKKRAAPLPRHPNAEVTFNSLTGKMEVRDSNSQPKDTSEPSSSVTALIQNITSNMSVFGYTDEYDPLKPNDYEKLKEQRKREEYQRDRELERQRKEESEPKGLYDDDYDNEDNENLNRESNDRPVRKGNVFAPPPSLIEEDKRASSNSQNESDMKDDYSSIPPFDSNERAEDMETESVTSTLGLGSVKGAAAVAKMMAKMGYREGQGLGKSQQGISSALSVEKTSKRGGKIVLEKEPPMKDFVLPAPPPSLLPPSIITPKADSGVDLSTELRGATKVVLLKNMVGPGEVDDLLDSETKEECQKYGEVEKCLIYEIPDAPAEEAVRIFVEFKRVESAVKGMSIVSDLVEWFRSKGTVRYDVRIPFEGSLCYDDLNDSCRRYERTIMSDDNKDVFEVEDEATLNGNDNEVFQTEEKNSWIDELRSALERGCDLGAIRNIGKCRTLTDDLRLSVWKTCLDINDVNEYNYVDSDVFDLPEQNLIREDVLRVVRTSNINQDVAASKMSDIEAVITFYCKKNNETYEKGNGWIDLLRPLIALEYKDRSELYAFFVKIRDLYIPRYCDTDGMSYHLFRLLLLYHDPELCSFFDTRKITPDLYAHVWIRSLYAGSCSSNVILPLWDRYFQHADQFFAFFLALVLLISAKEQVLEIGDKDKQEIIEYLSKALANLEVADLEDFCSLANHYASNTPQSFRKEFYSCLFNETDSNVSQKACSIYQALCLPVSVQELLQANQLGGTAGVRYFIVDCRPAEQYNSKHLYTAFHLDANLLLEDPKEFAGTVDALLAAQKQSIESGSNAGGEHLCFMGSGREEEDKYVRMVVAYFLQRNTKYISIASGGYRALAKAIEDPAMITKAKQANKPTPATSVLDPLAIGSAIKQNIVEKLPVINTQTTLLLNMISSAVKTKSLEVKDKVKDYIVQTSSTDPAQAEPRHVSKQDKVDKLYRQPNASSVFSLDSDNDDEPASSSTVKDAPELVDIESWFRRTDLIHKYECEHIDESNRTHPSFLLVSSTHLYILRKLPEHKTMANLVSRRPLQTITKITSRKNFPEIITFRYSSNQDENEEEQKQSQKGKAKTKAPMIDRDKVYLPDAGDATKNIKLLIMKVLNILDNPEESTSA</sequence>
<dbReference type="GO" id="GO:0099041">
    <property type="term" value="P:vesicle tethering to Golgi"/>
    <property type="evidence" value="ECO:0007669"/>
    <property type="project" value="TreeGrafter"/>
</dbReference>
<dbReference type="SUPFAM" id="SSF52821">
    <property type="entry name" value="Rhodanese/Cell cycle control phosphatase"/>
    <property type="match status" value="1"/>
</dbReference>
<dbReference type="InterPro" id="IPR036873">
    <property type="entry name" value="Rhodanese-like_dom_sf"/>
</dbReference>
<comment type="subcellular location">
    <subcellularLocation>
        <location evidence="2">Golgi apparatus</location>
        <location evidence="2">trans-Golgi network</location>
    </subcellularLocation>
    <subcellularLocation>
        <location evidence="1">Nucleus</location>
    </subcellularLocation>
</comment>
<dbReference type="GO" id="GO:0003723">
    <property type="term" value="F:RNA binding"/>
    <property type="evidence" value="ECO:0007669"/>
    <property type="project" value="UniProtKB-KW"/>
</dbReference>
<dbReference type="PROSITE" id="PS50206">
    <property type="entry name" value="RHODANESE_3"/>
    <property type="match status" value="1"/>
</dbReference>
<dbReference type="GO" id="GO:0042147">
    <property type="term" value="P:retrograde transport, endosome to Golgi"/>
    <property type="evidence" value="ECO:0007669"/>
    <property type="project" value="InterPro"/>
</dbReference>
<keyword evidence="8" id="KW-0508">mRNA splicing</keyword>
<keyword evidence="5" id="KW-0507">mRNA processing</keyword>
<keyword evidence="4" id="KW-0217">Developmental protein</keyword>
<dbReference type="FunFam" id="3.30.70.330:FF:000382">
    <property type="entry name" value="G-patch domain-containing protein"/>
    <property type="match status" value="1"/>
</dbReference>
<dbReference type="SMART" id="SM00361">
    <property type="entry name" value="RRM_1"/>
    <property type="match status" value="1"/>
</dbReference>
<dbReference type="PANTHER" id="PTHR13297:SF5">
    <property type="entry name" value="TBC1 DOMAIN FAMILY MEMBER 23"/>
    <property type="match status" value="1"/>
</dbReference>
<dbReference type="SUPFAM" id="SSF47923">
    <property type="entry name" value="Ypt/Rab-GAP domain of gyp1p"/>
    <property type="match status" value="1"/>
</dbReference>
<dbReference type="Pfam" id="PF00566">
    <property type="entry name" value="RabGAP-TBC"/>
    <property type="match status" value="1"/>
</dbReference>
<feature type="region of interest" description="Disordered" evidence="10">
    <location>
        <begin position="1010"/>
        <end position="1029"/>
    </location>
</feature>
<reference evidence="14" key="1">
    <citation type="submission" date="2021-02" db="EMBL/GenBank/DDBJ databases">
        <authorList>
            <person name="Nowell W R."/>
        </authorList>
    </citation>
    <scope>NUCLEOTIDE SEQUENCE</scope>
</reference>
<dbReference type="InterPro" id="IPR000195">
    <property type="entry name" value="Rab-GAP-TBC_dom"/>
</dbReference>
<dbReference type="Gene3D" id="3.30.70.330">
    <property type="match status" value="1"/>
</dbReference>
<comment type="caution">
    <text evidence="14">The sequence shown here is derived from an EMBL/GenBank/DDBJ whole genome shotgun (WGS) entry which is preliminary data.</text>
</comment>
<feature type="region of interest" description="Disordered" evidence="10">
    <location>
        <begin position="122"/>
        <end position="243"/>
    </location>
</feature>
<dbReference type="InterPro" id="IPR000467">
    <property type="entry name" value="G_patch_dom"/>
</dbReference>
<evidence type="ECO:0000313" key="14">
    <source>
        <dbReference type="EMBL" id="CAF0756180.1"/>
    </source>
</evidence>
<accession>A0A813PK45</accession>
<feature type="compositionally biased region" description="Acidic residues" evidence="10">
    <location>
        <begin position="168"/>
        <end position="177"/>
    </location>
</feature>
<organism evidence="14 15">
    <name type="scientific">Adineta ricciae</name>
    <name type="common">Rotifer</name>
    <dbReference type="NCBI Taxonomy" id="249248"/>
    <lineage>
        <taxon>Eukaryota</taxon>
        <taxon>Metazoa</taxon>
        <taxon>Spiralia</taxon>
        <taxon>Gnathifera</taxon>
        <taxon>Rotifera</taxon>
        <taxon>Eurotatoria</taxon>
        <taxon>Bdelloidea</taxon>
        <taxon>Adinetida</taxon>
        <taxon>Adinetidae</taxon>
        <taxon>Adineta</taxon>
    </lineage>
</organism>
<feature type="compositionally biased region" description="Polar residues" evidence="10">
    <location>
        <begin position="93"/>
        <end position="108"/>
    </location>
</feature>
<feature type="compositionally biased region" description="Basic and acidic residues" evidence="10">
    <location>
        <begin position="989"/>
        <end position="1000"/>
    </location>
</feature>
<feature type="domain" description="G-patch" evidence="12">
    <location>
        <begin position="252"/>
        <end position="292"/>
    </location>
</feature>
<feature type="region of interest" description="Disordered" evidence="10">
    <location>
        <begin position="1115"/>
        <end position="1137"/>
    </location>
</feature>